<protein>
    <recommendedName>
        <fullName evidence="2">Homing endonuclease LAGLIDADG domain-containing protein</fullName>
    </recommendedName>
</protein>
<geneLocation type="mitochondrion" evidence="3"/>
<keyword evidence="1" id="KW-0732">Signal</keyword>
<proteinExistence type="predicted"/>
<feature type="chain" id="PRO_5019742588" description="Homing endonuclease LAGLIDADG domain-containing protein" evidence="1">
    <location>
        <begin position="24"/>
        <end position="320"/>
    </location>
</feature>
<evidence type="ECO:0000313" key="3">
    <source>
        <dbReference type="EMBL" id="QBM09699.1"/>
    </source>
</evidence>
<dbReference type="PANTHER" id="PTHR36181">
    <property type="entry name" value="INTRON-ENCODED ENDONUCLEASE AI3-RELATED"/>
    <property type="match status" value="1"/>
</dbReference>
<feature type="domain" description="Homing endonuclease LAGLIDADG" evidence="2">
    <location>
        <begin position="34"/>
        <end position="131"/>
    </location>
</feature>
<evidence type="ECO:0000259" key="2">
    <source>
        <dbReference type="Pfam" id="PF00961"/>
    </source>
</evidence>
<accession>A0A482DU24</accession>
<dbReference type="Gene3D" id="3.10.28.10">
    <property type="entry name" value="Homing endonucleases"/>
    <property type="match status" value="2"/>
</dbReference>
<organism evidence="3">
    <name type="scientific">Dactylella sp</name>
    <dbReference type="NCBI Taxonomy" id="1814903"/>
    <lineage>
        <taxon>Eukaryota</taxon>
        <taxon>Fungi</taxon>
        <taxon>Dikarya</taxon>
        <taxon>Ascomycota</taxon>
        <taxon>Pezizomycotina</taxon>
        <taxon>Orbiliomycetes</taxon>
        <taxon>Orbiliales</taxon>
        <taxon>Orbiliaceae</taxon>
        <taxon>Dactylella</taxon>
    </lineage>
</organism>
<dbReference type="AlphaFoldDB" id="A0A482DU24"/>
<name>A0A482DU24_9PEZI</name>
<feature type="domain" description="Homing endonuclease LAGLIDADG" evidence="2">
    <location>
        <begin position="190"/>
        <end position="289"/>
    </location>
</feature>
<dbReference type="InterPro" id="IPR027434">
    <property type="entry name" value="Homing_endonucl"/>
</dbReference>
<dbReference type="PANTHER" id="PTHR36181:SF4">
    <property type="entry name" value="LAGLIDADG ENDONUCLEASE"/>
    <property type="match status" value="1"/>
</dbReference>
<dbReference type="GO" id="GO:0004519">
    <property type="term" value="F:endonuclease activity"/>
    <property type="evidence" value="ECO:0007669"/>
    <property type="project" value="InterPro"/>
</dbReference>
<keyword evidence="3" id="KW-0496">Mitochondrion</keyword>
<dbReference type="FunFam" id="3.10.28.10:FF:000010">
    <property type="entry name" value="LAGLIDADG homing endonuclease I-LtrII"/>
    <property type="match status" value="1"/>
</dbReference>
<reference evidence="3" key="1">
    <citation type="submission" date="2019-02" db="EMBL/GenBank/DDBJ databases">
        <authorList>
            <person name="Fang M.L."/>
            <person name="Zhang Y."/>
        </authorList>
    </citation>
    <scope>NUCLEOTIDE SEQUENCE</scope>
    <source>
        <strain evidence="3">YMF1.01838</strain>
    </source>
</reference>
<dbReference type="InterPro" id="IPR051289">
    <property type="entry name" value="LAGLIDADG_Endonuclease"/>
</dbReference>
<dbReference type="Pfam" id="PF00961">
    <property type="entry name" value="LAGLIDADG_1"/>
    <property type="match status" value="2"/>
</dbReference>
<sequence>MNIKVNGLLVRSILLSLFHSVATDSSHGLNPFHISGFCDAESSFMINIRPSKERKIGWSVELIFSITLHKKDIFLLKTIQKLWGGNITNHEEFSIQYRISSIKDLELVINHFDKYPLITQKLADYLLFKQAFNLIVRKEHLTIEGIKKLVAIKSSINLGLSEQLKLAFMGVKPVERSLIVNPVIENLNWLAGFVSGEGCFFVDVYKSKTNLGFAVRLIFKITQHSRDGILLGKLTDYFGCGKYYKESNRERGEFRVNKFSDIQEKIIPFFVKFPISGVKALDFMDFCEVAKLIENKEHLTLDGLEKIKKIKSRMNRGRNV</sequence>
<dbReference type="InterPro" id="IPR004860">
    <property type="entry name" value="LAGLIDADG_dom"/>
</dbReference>
<dbReference type="EMBL" id="MK550697">
    <property type="protein sequence ID" value="QBM09699.1"/>
    <property type="molecule type" value="Genomic_DNA"/>
</dbReference>
<evidence type="ECO:0000256" key="1">
    <source>
        <dbReference type="SAM" id="SignalP"/>
    </source>
</evidence>
<gene>
    <name evidence="3" type="primary">orf320</name>
</gene>
<dbReference type="GO" id="GO:0005739">
    <property type="term" value="C:mitochondrion"/>
    <property type="evidence" value="ECO:0007669"/>
    <property type="project" value="UniProtKB-ARBA"/>
</dbReference>
<dbReference type="SUPFAM" id="SSF55608">
    <property type="entry name" value="Homing endonucleases"/>
    <property type="match status" value="2"/>
</dbReference>
<feature type="signal peptide" evidence="1">
    <location>
        <begin position="1"/>
        <end position="23"/>
    </location>
</feature>